<dbReference type="InterPro" id="IPR021391">
    <property type="entry name" value="DUF3027"/>
</dbReference>
<proteinExistence type="predicted"/>
<keyword evidence="2" id="KW-1185">Reference proteome</keyword>
<dbReference type="Pfam" id="PF11228">
    <property type="entry name" value="DUF3027"/>
    <property type="match status" value="1"/>
</dbReference>
<protein>
    <recommendedName>
        <fullName evidence="3">DUF3027 domain-containing protein</fullName>
    </recommendedName>
</protein>
<reference evidence="1" key="1">
    <citation type="journal article" date="2014" name="Int. J. Syst. Evol. Microbiol.">
        <title>Complete genome sequence of Corynebacterium casei LMG S-19264T (=DSM 44701T), isolated from a smear-ripened cheese.</title>
        <authorList>
            <consortium name="US DOE Joint Genome Institute (JGI-PGF)"/>
            <person name="Walter F."/>
            <person name="Albersmeier A."/>
            <person name="Kalinowski J."/>
            <person name="Ruckert C."/>
        </authorList>
    </citation>
    <scope>NUCLEOTIDE SEQUENCE</scope>
    <source>
        <strain evidence="1">CGMCC 1.16067</strain>
    </source>
</reference>
<dbReference type="Proteomes" id="UP000649179">
    <property type="component" value="Unassembled WGS sequence"/>
</dbReference>
<comment type="caution">
    <text evidence="1">The sequence shown here is derived from an EMBL/GenBank/DDBJ whole genome shotgun (WGS) entry which is preliminary data.</text>
</comment>
<organism evidence="1 2">
    <name type="scientific">Marmoricola endophyticus</name>
    <dbReference type="NCBI Taxonomy" id="2040280"/>
    <lineage>
        <taxon>Bacteria</taxon>
        <taxon>Bacillati</taxon>
        <taxon>Actinomycetota</taxon>
        <taxon>Actinomycetes</taxon>
        <taxon>Propionibacteriales</taxon>
        <taxon>Nocardioidaceae</taxon>
        <taxon>Marmoricola</taxon>
    </lineage>
</organism>
<evidence type="ECO:0008006" key="3">
    <source>
        <dbReference type="Google" id="ProtNLM"/>
    </source>
</evidence>
<dbReference type="AlphaFoldDB" id="A0A917BIT1"/>
<gene>
    <name evidence="1" type="ORF">GCM10011519_14740</name>
</gene>
<dbReference type="RefSeq" id="WP_188779192.1">
    <property type="nucleotide sequence ID" value="NZ_BMKQ01000001.1"/>
</dbReference>
<evidence type="ECO:0000313" key="1">
    <source>
        <dbReference type="EMBL" id="GGF41962.1"/>
    </source>
</evidence>
<reference evidence="1" key="2">
    <citation type="submission" date="2020-09" db="EMBL/GenBank/DDBJ databases">
        <authorList>
            <person name="Sun Q."/>
            <person name="Zhou Y."/>
        </authorList>
    </citation>
    <scope>NUCLEOTIDE SEQUENCE</scope>
    <source>
        <strain evidence="1">CGMCC 1.16067</strain>
    </source>
</reference>
<accession>A0A917BIT1</accession>
<evidence type="ECO:0000313" key="2">
    <source>
        <dbReference type="Proteomes" id="UP000649179"/>
    </source>
</evidence>
<dbReference type="EMBL" id="BMKQ01000001">
    <property type="protein sequence ID" value="GGF41962.1"/>
    <property type="molecule type" value="Genomic_DNA"/>
</dbReference>
<name>A0A917BIT1_9ACTN</name>
<sequence>MTPTDQPAADGALERAARTSLVAQVGADVVGDHVRSEVEAPEGAVTCYFVCTQPGYPGWEWAVTLAGSDESGDAYTLDELVLLPGAEAIVAPAWVPYRERIQSGDLSPGDLLPTDEDDARLVPTFLAGDDDEPDDDRQQLRSVAKEIGLGRTRVLSVEGREQAADRWLTSDHGPDSQLAKQAPHSCWSCGFLVRLAGPLSASFGVCANEFANDDGRVVSYGHGCGAHSEAQLRTKQLPLPVPDPVFDTLTPEDLERF</sequence>